<reference evidence="2 3" key="1">
    <citation type="submission" date="2021-01" db="EMBL/GenBank/DDBJ databases">
        <title>Whole genome shotgun sequence of Actinoplanes palleronii NBRC 14916.</title>
        <authorList>
            <person name="Komaki H."/>
            <person name="Tamura T."/>
        </authorList>
    </citation>
    <scope>NUCLEOTIDE SEQUENCE [LARGE SCALE GENOMIC DNA]</scope>
    <source>
        <strain evidence="2 3">NBRC 14916</strain>
    </source>
</reference>
<name>A0ABQ4B7X7_9ACTN</name>
<dbReference type="Proteomes" id="UP000624709">
    <property type="component" value="Unassembled WGS sequence"/>
</dbReference>
<accession>A0ABQ4B7X7</accession>
<organism evidence="2 3">
    <name type="scientific">Actinoplanes palleronii</name>
    <dbReference type="NCBI Taxonomy" id="113570"/>
    <lineage>
        <taxon>Bacteria</taxon>
        <taxon>Bacillati</taxon>
        <taxon>Actinomycetota</taxon>
        <taxon>Actinomycetes</taxon>
        <taxon>Micromonosporales</taxon>
        <taxon>Micromonosporaceae</taxon>
        <taxon>Actinoplanes</taxon>
    </lineage>
</organism>
<evidence type="ECO:0000313" key="3">
    <source>
        <dbReference type="Proteomes" id="UP000624709"/>
    </source>
</evidence>
<dbReference type="EMBL" id="BOMS01000040">
    <property type="protein sequence ID" value="GIE66743.1"/>
    <property type="molecule type" value="Genomic_DNA"/>
</dbReference>
<evidence type="ECO:0000313" key="2">
    <source>
        <dbReference type="EMBL" id="GIE66743.1"/>
    </source>
</evidence>
<evidence type="ECO:0000256" key="1">
    <source>
        <dbReference type="SAM" id="MobiDB-lite"/>
    </source>
</evidence>
<feature type="compositionally biased region" description="Acidic residues" evidence="1">
    <location>
        <begin position="66"/>
        <end position="85"/>
    </location>
</feature>
<evidence type="ECO:0008006" key="4">
    <source>
        <dbReference type="Google" id="ProtNLM"/>
    </source>
</evidence>
<gene>
    <name evidence="2" type="ORF">Apa02nite_028510</name>
</gene>
<feature type="compositionally biased region" description="Basic residues" evidence="1">
    <location>
        <begin position="23"/>
        <end position="33"/>
    </location>
</feature>
<comment type="caution">
    <text evidence="2">The sequence shown here is derived from an EMBL/GenBank/DDBJ whole genome shotgun (WGS) entry which is preliminary data.</text>
</comment>
<protein>
    <recommendedName>
        <fullName evidence="4">DUF3073 domain-containing protein</fullName>
    </recommendedName>
</protein>
<feature type="region of interest" description="Disordered" evidence="1">
    <location>
        <begin position="1"/>
        <end position="35"/>
    </location>
</feature>
<keyword evidence="3" id="KW-1185">Reference proteome</keyword>
<dbReference type="InterPro" id="IPR021426">
    <property type="entry name" value="DUF3073"/>
</dbReference>
<feature type="region of interest" description="Disordered" evidence="1">
    <location>
        <begin position="57"/>
        <end position="92"/>
    </location>
</feature>
<dbReference type="Pfam" id="PF11273">
    <property type="entry name" value="DUF3073"/>
    <property type="match status" value="1"/>
</dbReference>
<proteinExistence type="predicted"/>
<sequence>MPDVIGARLRAAPNSVRGGRAMGRGRAKAKQTKVARELKYHSPNTDLTALQRELAGAGKSNHHFDDDNDELVDDDEDDDADDDQDSWSPTRR</sequence>